<dbReference type="STRING" id="80876.SAMN05421779_101519"/>
<evidence type="ECO:0000256" key="2">
    <source>
        <dbReference type="ARBA" id="ARBA00018370"/>
    </source>
</evidence>
<evidence type="ECO:0000256" key="13">
    <source>
        <dbReference type="ARBA" id="ARBA00042775"/>
    </source>
</evidence>
<dbReference type="InterPro" id="IPR000297">
    <property type="entry name" value="PPIase_PpiC"/>
</dbReference>
<keyword evidence="8" id="KW-0143">Chaperone</keyword>
<dbReference type="Gene3D" id="3.10.50.40">
    <property type="match status" value="2"/>
</dbReference>
<dbReference type="EMBL" id="FTOA01000001">
    <property type="protein sequence ID" value="SIS39637.1"/>
    <property type="molecule type" value="Genomic_DNA"/>
</dbReference>
<dbReference type="OrthoDB" id="9768393at2"/>
<dbReference type="GO" id="GO:0003755">
    <property type="term" value="F:peptidyl-prolyl cis-trans isomerase activity"/>
    <property type="evidence" value="ECO:0007669"/>
    <property type="project" value="UniProtKB-KW"/>
</dbReference>
<evidence type="ECO:0000256" key="3">
    <source>
        <dbReference type="ARBA" id="ARBA00022475"/>
    </source>
</evidence>
<dbReference type="PANTHER" id="PTHR47529:SF1">
    <property type="entry name" value="PERIPLASMIC CHAPERONE PPID"/>
    <property type="match status" value="1"/>
</dbReference>
<dbReference type="PROSITE" id="PS50198">
    <property type="entry name" value="PPIC_PPIASE_2"/>
    <property type="match status" value="1"/>
</dbReference>
<evidence type="ECO:0000256" key="6">
    <source>
        <dbReference type="ARBA" id="ARBA00022989"/>
    </source>
</evidence>
<sequence length="636" mass="67652">MLEFLRKSAGSWVAKGLFILLILSFGVWGIGDVVRSSGAPKAAIVVGDVEVSPAAVRQAFDQKVEQFRGFLGDQMTRETARQMGLADATVRELAQTATMDMLAKDMGITVSDDAVRAEIVKTRAFYDQGGKFSPEIFRAKLMQANLTESGYVAMLRDSLRRERIESLIATPPAVPAALADPVFRHDQERRTAESLTVHPAALTVTGQPAAEDLEKLYKEHIQEFTAPEYRKITVLTLTHQQMESRVQVSEQDISDHYAANKASFATPEQRSVIQVRVQDEATAADIAAKVRGGMSLADAAAAVKASAPTSMGTVGPGALPEEADKAVFALTVGGITDPIHSPLGWHVFSITAITPPQQQTLAQVHDGIATSLRQERAIDKVYEESKTLQDTLGGGASLEEAASKLGLTLFTIEQTDIDGKAPNGDFAKGLPSDAALGQSVLKAAFPLQTGEESPLQEMGNGYFIARADSITPPTPRPQDSVADALRQLWVSQQQAAQASAKADELAKKIDGGAAMASLAQAPAVTYSKHSPLTRDGQPVPSADLQPNPLLSPAQVKQVFSLTTVGASAVVATENGPTIVRLSAIDKADPAQNKDKLDALREQLASGLAQDIASEALDAYGARFGVKVNQSVIDQAL</sequence>
<keyword evidence="14" id="KW-0697">Rotamase</keyword>
<keyword evidence="3" id="KW-1003">Cell membrane</keyword>
<evidence type="ECO:0000256" key="11">
    <source>
        <dbReference type="ARBA" id="ARBA00038408"/>
    </source>
</evidence>
<dbReference type="InterPro" id="IPR046357">
    <property type="entry name" value="PPIase_dom_sf"/>
</dbReference>
<evidence type="ECO:0000256" key="5">
    <source>
        <dbReference type="ARBA" id="ARBA00022692"/>
    </source>
</evidence>
<evidence type="ECO:0000256" key="12">
    <source>
        <dbReference type="ARBA" id="ARBA00040743"/>
    </source>
</evidence>
<name>A0A1N7IRI6_9PROT</name>
<dbReference type="Proteomes" id="UP000185678">
    <property type="component" value="Unassembled WGS sequence"/>
</dbReference>
<evidence type="ECO:0000256" key="4">
    <source>
        <dbReference type="ARBA" id="ARBA00022519"/>
    </source>
</evidence>
<keyword evidence="18" id="KW-1185">Reference proteome</keyword>
<evidence type="ECO:0000256" key="14">
    <source>
        <dbReference type="PROSITE-ProRule" id="PRU00278"/>
    </source>
</evidence>
<keyword evidence="14 17" id="KW-0413">Isomerase</keyword>
<dbReference type="SUPFAM" id="SSF109998">
    <property type="entry name" value="Triger factor/SurA peptide-binding domain-like"/>
    <property type="match status" value="1"/>
</dbReference>
<evidence type="ECO:0000256" key="1">
    <source>
        <dbReference type="ARBA" id="ARBA00004382"/>
    </source>
</evidence>
<evidence type="ECO:0000256" key="10">
    <source>
        <dbReference type="ARBA" id="ARBA00031484"/>
    </source>
</evidence>
<proteinExistence type="inferred from homology"/>
<organism evidence="17 18">
    <name type="scientific">Insolitispirillum peregrinum</name>
    <dbReference type="NCBI Taxonomy" id="80876"/>
    <lineage>
        <taxon>Bacteria</taxon>
        <taxon>Pseudomonadati</taxon>
        <taxon>Pseudomonadota</taxon>
        <taxon>Alphaproteobacteria</taxon>
        <taxon>Rhodospirillales</taxon>
        <taxon>Novispirillaceae</taxon>
        <taxon>Insolitispirillum</taxon>
    </lineage>
</organism>
<evidence type="ECO:0000256" key="9">
    <source>
        <dbReference type="ARBA" id="ARBA00030642"/>
    </source>
</evidence>
<dbReference type="InterPro" id="IPR052029">
    <property type="entry name" value="PpiD_chaperone"/>
</dbReference>
<keyword evidence="6 15" id="KW-1133">Transmembrane helix</keyword>
<dbReference type="Pfam" id="PF13145">
    <property type="entry name" value="Rotamase_2"/>
    <property type="match status" value="2"/>
</dbReference>
<comment type="similarity">
    <text evidence="11">Belongs to the PpiD chaperone family.</text>
</comment>
<reference evidence="17 18" key="1">
    <citation type="submission" date="2017-01" db="EMBL/GenBank/DDBJ databases">
        <authorList>
            <person name="Mah S.A."/>
            <person name="Swanson W.J."/>
            <person name="Moy G.W."/>
            <person name="Vacquier V.D."/>
        </authorList>
    </citation>
    <scope>NUCLEOTIDE SEQUENCE [LARGE SCALE GENOMIC DNA]</scope>
    <source>
        <strain evidence="17 18">DSM 11589</strain>
    </source>
</reference>
<evidence type="ECO:0000256" key="7">
    <source>
        <dbReference type="ARBA" id="ARBA00023136"/>
    </source>
</evidence>
<evidence type="ECO:0000313" key="18">
    <source>
        <dbReference type="Proteomes" id="UP000185678"/>
    </source>
</evidence>
<evidence type="ECO:0000259" key="16">
    <source>
        <dbReference type="PROSITE" id="PS50198"/>
    </source>
</evidence>
<feature type="transmembrane region" description="Helical" evidence="15">
    <location>
        <begin position="12"/>
        <end position="31"/>
    </location>
</feature>
<dbReference type="PANTHER" id="PTHR47529">
    <property type="entry name" value="PEPTIDYL-PROLYL CIS-TRANS ISOMERASE D"/>
    <property type="match status" value="1"/>
</dbReference>
<feature type="domain" description="PpiC" evidence="16">
    <location>
        <begin position="267"/>
        <end position="352"/>
    </location>
</feature>
<dbReference type="AlphaFoldDB" id="A0A1N7IRI6"/>
<evidence type="ECO:0000313" key="17">
    <source>
        <dbReference type="EMBL" id="SIS39637.1"/>
    </source>
</evidence>
<dbReference type="InterPro" id="IPR027304">
    <property type="entry name" value="Trigger_fact/SurA_dom_sf"/>
</dbReference>
<comment type="subcellular location">
    <subcellularLocation>
        <location evidence="1">Cell inner membrane</location>
        <topology evidence="1">Single-pass type II membrane protein</topology>
        <orientation evidence="1">Periplasmic side</orientation>
    </subcellularLocation>
</comment>
<accession>A0A1N7IRI6</accession>
<evidence type="ECO:0000256" key="15">
    <source>
        <dbReference type="SAM" id="Phobius"/>
    </source>
</evidence>
<keyword evidence="4" id="KW-0997">Cell inner membrane</keyword>
<dbReference type="RefSeq" id="WP_076398579.1">
    <property type="nucleotide sequence ID" value="NZ_FTOA01000001.1"/>
</dbReference>
<dbReference type="Pfam" id="PF13624">
    <property type="entry name" value="SurA_N_3"/>
    <property type="match status" value="1"/>
</dbReference>
<dbReference type="SUPFAM" id="SSF54534">
    <property type="entry name" value="FKBP-like"/>
    <property type="match status" value="1"/>
</dbReference>
<keyword evidence="7 15" id="KW-0472">Membrane</keyword>
<dbReference type="GO" id="GO:0005886">
    <property type="term" value="C:plasma membrane"/>
    <property type="evidence" value="ECO:0007669"/>
    <property type="project" value="UniProtKB-SubCell"/>
</dbReference>
<keyword evidence="5 15" id="KW-0812">Transmembrane</keyword>
<gene>
    <name evidence="17" type="ORF">SAMN05421779_101519</name>
</gene>
<protein>
    <recommendedName>
        <fullName evidence="2">Parvulin-like PPIase</fullName>
    </recommendedName>
    <alternativeName>
        <fullName evidence="9">Peptidyl-prolyl cis-trans isomerase plp</fullName>
    </alternativeName>
    <alternativeName>
        <fullName evidence="12">Periplasmic chaperone PpiD</fullName>
    </alternativeName>
    <alternativeName>
        <fullName evidence="13">Periplasmic folding chaperone</fullName>
    </alternativeName>
    <alternativeName>
        <fullName evidence="10">Rotamase plp</fullName>
    </alternativeName>
</protein>
<evidence type="ECO:0000256" key="8">
    <source>
        <dbReference type="ARBA" id="ARBA00023186"/>
    </source>
</evidence>